<keyword evidence="3" id="KW-1185">Reference proteome</keyword>
<sequence>MTLENEMTALDFSDYAYSKEYNFEDLISVNAASEDYDLLSLISILPSNHSTGMKNALENQKTDWLSHSSNPIASMETEKIYQWNKSVDKVLATDAICVNSNSFVSFDQCFTGEKQSDLSSQPDVWTEEEQSLFYDIMQNVSVPDVQGVQNEALSESETPSPQSTVLSCFKILHEKLEGKTMEQICSYYIQLTKHIQLLLEKIKRKLDTSDAAQTLIAVQCWSRLHSRSDNRLPESIVKYSGRQLAHQLLKMIDASHGHIIELDASKSHSGSSSPDSQSNVFSGSLLTTSVKSKTQQIDYEQDSYFWRSPKCVEHYPPVRRKRQRSASTKSINAMKKPRQILPQHTNTNTGENRKILRGRLKHGEAFADQNEDSSKQKMAIKIRMIPLDDTTKRTVAKCGLNPKVELKVSSTKRILHVLRHMQKKWDIIQSTYSNLAGSSLCFYPESERHGIEKGAKDIKIDQNSTIGRTWTCLQLWGKWGEADRRDNIIQLLYVWDSCNTSGITQANSSWKQADDFATSKTDVGEAWNPIQDDFRSNQDFGLPSLASLHPGFPSSHTVQAKLPKIAPAEPEIIQSRENTQAKSHIFADLQRDTSRNPKKPPQSHRRRIVPTLVPKQEFDI</sequence>
<gene>
    <name evidence="2" type="ORF">BN9_028820</name>
</gene>
<name>A0A024G605_9STRA</name>
<comment type="caution">
    <text evidence="2">The sequence shown here is derived from an EMBL/GenBank/DDBJ whole genome shotgun (WGS) entry which is preliminary data.</text>
</comment>
<reference evidence="2 3" key="1">
    <citation type="submission" date="2012-05" db="EMBL/GenBank/DDBJ databases">
        <title>Recombination and specialization in a pathogen metapopulation.</title>
        <authorList>
            <person name="Gardiner A."/>
            <person name="Kemen E."/>
            <person name="Schultz-Larsen T."/>
            <person name="MacLean D."/>
            <person name="Van Oosterhout C."/>
            <person name="Jones J.D.G."/>
        </authorList>
    </citation>
    <scope>NUCLEOTIDE SEQUENCE [LARGE SCALE GENOMIC DNA]</scope>
    <source>
        <strain evidence="2 3">Ac Nc2</strain>
    </source>
</reference>
<dbReference type="OrthoDB" id="168337at2759"/>
<evidence type="ECO:0000256" key="1">
    <source>
        <dbReference type="SAM" id="MobiDB-lite"/>
    </source>
</evidence>
<accession>A0A024G605</accession>
<dbReference type="AlphaFoldDB" id="A0A024G605"/>
<dbReference type="EMBL" id="CAIX01000029">
    <property type="protein sequence ID" value="CCI42098.1"/>
    <property type="molecule type" value="Genomic_DNA"/>
</dbReference>
<organism evidence="2 3">
    <name type="scientific">Albugo candida</name>
    <dbReference type="NCBI Taxonomy" id="65357"/>
    <lineage>
        <taxon>Eukaryota</taxon>
        <taxon>Sar</taxon>
        <taxon>Stramenopiles</taxon>
        <taxon>Oomycota</taxon>
        <taxon>Peronosporomycetes</taxon>
        <taxon>Albuginales</taxon>
        <taxon>Albuginaceae</taxon>
        <taxon>Albugo</taxon>
    </lineage>
</organism>
<evidence type="ECO:0000313" key="3">
    <source>
        <dbReference type="Proteomes" id="UP000053237"/>
    </source>
</evidence>
<proteinExistence type="predicted"/>
<feature type="region of interest" description="Disordered" evidence="1">
    <location>
        <begin position="576"/>
        <end position="620"/>
    </location>
</feature>
<dbReference type="InParanoid" id="A0A024G605"/>
<evidence type="ECO:0000313" key="2">
    <source>
        <dbReference type="EMBL" id="CCI42098.1"/>
    </source>
</evidence>
<feature type="compositionally biased region" description="Basic residues" evidence="1">
    <location>
        <begin position="596"/>
        <end position="608"/>
    </location>
</feature>
<dbReference type="Proteomes" id="UP000053237">
    <property type="component" value="Unassembled WGS sequence"/>
</dbReference>
<protein>
    <submittedName>
        <fullName evidence="2">Uncharacterized protein</fullName>
    </submittedName>
</protein>